<evidence type="ECO:0000313" key="2">
    <source>
        <dbReference type="EMBL" id="ABF45848.1"/>
    </source>
</evidence>
<dbReference type="PANTHER" id="PTHR37507:SF2">
    <property type="entry name" value="SPORULATION PROTEIN YDCC"/>
    <property type="match status" value="1"/>
</dbReference>
<accession>Q1IY36</accession>
<reference evidence="2" key="1">
    <citation type="submission" date="2006-04" db="EMBL/GenBank/DDBJ databases">
        <title>Complete sequence of chromosome of Deinococcus geothermalis DSM 11300.</title>
        <authorList>
            <consortium name="US DOE Joint Genome Institute"/>
            <person name="Copeland A."/>
            <person name="Lucas S."/>
            <person name="Lapidus A."/>
            <person name="Barry K."/>
            <person name="Detter J.C."/>
            <person name="Glavina del Rio T."/>
            <person name="Hammon N."/>
            <person name="Israni S."/>
            <person name="Dalin E."/>
            <person name="Tice H."/>
            <person name="Pitluck S."/>
            <person name="Brettin T."/>
            <person name="Bruce D."/>
            <person name="Han C."/>
            <person name="Tapia R."/>
            <person name="Saunders E."/>
            <person name="Gilna P."/>
            <person name="Schmutz J."/>
            <person name="Larimer F."/>
            <person name="Land M."/>
            <person name="Hauser L."/>
            <person name="Kyrpides N."/>
            <person name="Kim E."/>
            <person name="Daly M.J."/>
            <person name="Fredrickson J.K."/>
            <person name="Makarova K.S."/>
            <person name="Gaidamakova E.K."/>
            <person name="Zhai M."/>
            <person name="Richardson P."/>
        </authorList>
    </citation>
    <scope>NUCLEOTIDE SEQUENCE</scope>
    <source>
        <strain evidence="2">DSM 11300</strain>
    </source>
</reference>
<dbReference type="InterPro" id="IPR033399">
    <property type="entry name" value="TP_0789-like"/>
</dbReference>
<name>Q1IY36_DEIGD</name>
<keyword evidence="2" id="KW-0449">Lipoprotein</keyword>
<dbReference type="Gene3D" id="2.50.20.10">
    <property type="entry name" value="Lipoprotein localisation LolA/LolB/LppX"/>
    <property type="match status" value="1"/>
</dbReference>
<dbReference type="Proteomes" id="UP000002431">
    <property type="component" value="Chromosome"/>
</dbReference>
<dbReference type="EMBL" id="CP000359">
    <property type="protein sequence ID" value="ABF45848.1"/>
    <property type="molecule type" value="Genomic_DNA"/>
</dbReference>
<dbReference type="InterPro" id="IPR052944">
    <property type="entry name" value="Sporulation_related"/>
</dbReference>
<protein>
    <submittedName>
        <fullName evidence="2">Outer membrane lipoprotein-sorting protein, LolA family</fullName>
    </submittedName>
</protein>
<dbReference type="KEGG" id="dge:Dgeo_1553"/>
<dbReference type="InterPro" id="IPR029046">
    <property type="entry name" value="LolA/LolB/LppX"/>
</dbReference>
<dbReference type="Pfam" id="PF17131">
    <property type="entry name" value="LolA_like"/>
    <property type="match status" value="1"/>
</dbReference>
<feature type="domain" description="Uncharacterized protein TP-0789" evidence="1">
    <location>
        <begin position="93"/>
        <end position="223"/>
    </location>
</feature>
<dbReference type="PANTHER" id="PTHR37507">
    <property type="entry name" value="SPORULATION PROTEIN YDCC"/>
    <property type="match status" value="1"/>
</dbReference>
<dbReference type="HOGENOM" id="CLU_107503_0_0_0"/>
<dbReference type="SUPFAM" id="SSF89392">
    <property type="entry name" value="Prokaryotic lipoproteins and lipoprotein localization factors"/>
    <property type="match status" value="1"/>
</dbReference>
<gene>
    <name evidence="2" type="ordered locus">Dgeo_1553</name>
</gene>
<organism evidence="2 3">
    <name type="scientific">Deinococcus geothermalis (strain DSM 11300 / CIP 105573 / AG-3a)</name>
    <dbReference type="NCBI Taxonomy" id="319795"/>
    <lineage>
        <taxon>Bacteria</taxon>
        <taxon>Thermotogati</taxon>
        <taxon>Deinococcota</taxon>
        <taxon>Deinococci</taxon>
        <taxon>Deinococcales</taxon>
        <taxon>Deinococcaceae</taxon>
        <taxon>Deinococcus</taxon>
    </lineage>
</organism>
<proteinExistence type="predicted"/>
<dbReference type="CDD" id="cd16324">
    <property type="entry name" value="LolA_fold-like"/>
    <property type="match status" value="1"/>
</dbReference>
<evidence type="ECO:0000259" key="1">
    <source>
        <dbReference type="Pfam" id="PF17131"/>
    </source>
</evidence>
<dbReference type="AlphaFoldDB" id="Q1IY36"/>
<keyword evidence="3" id="KW-1185">Reference proteome</keyword>
<evidence type="ECO:0000313" key="3">
    <source>
        <dbReference type="Proteomes" id="UP000002431"/>
    </source>
</evidence>
<dbReference type="STRING" id="319795.Dgeo_1553"/>
<dbReference type="eggNOG" id="COG2834">
    <property type="taxonomic scope" value="Bacteria"/>
</dbReference>
<sequence>MNPTSALARPSHKAEWKTSGVKHLFPLLALTALASSAGAQTAQDILNRVDAAQKAAKDVSFRLQGSATLESSPQKIDLTIKAIPAQGVARLQFLAPDSLADNIVVADRNEVRQYLFLTNQITVTPTKKAADQAGFGGLDFTQLSNAATLLSQYNVKLLGTSTVAGQKIYQLEATPKNAASNDRARVWITEAGWRPTRVQLLGDGNKVLADLSVSNYRVNSGLTVAGLKTLPKDAQVIRQ</sequence>